<keyword evidence="1" id="KW-0472">Membrane</keyword>
<sequence length="258" mass="30255">MVDNNKFDKELKRRLTEQTEIDQELKERTWNQINNELFVTKIYKHTSKRRRRITTGLSTAAVIAILIFGFMTDTGQAMIQSLKDMFVEEKQEEIEIEGHKEQRDVNLQTNEELRYIIYVDEERYRVVEGEDGDRIETIEPLGDKYPEVYMEITRKEHTTTEAVIAGIKESIVNEGMEVTREERASTPIDAELIQGMGEEYENEFGKTGHQWDTKVHKYYVTDTEEGQVFIIKQAYFLEAAEGHGARFDYMLESFEVVK</sequence>
<feature type="transmembrane region" description="Helical" evidence="1">
    <location>
        <begin position="53"/>
        <end position="71"/>
    </location>
</feature>
<protein>
    <recommendedName>
        <fullName evidence="4">DUF4367 domain-containing protein</fullName>
    </recommendedName>
</protein>
<gene>
    <name evidence="2" type="ORF">QGM71_11265</name>
</gene>
<dbReference type="EMBL" id="JARZFX010000004">
    <property type="protein sequence ID" value="MEC5424070.1"/>
    <property type="molecule type" value="Genomic_DNA"/>
</dbReference>
<dbReference type="Proteomes" id="UP001335737">
    <property type="component" value="Unassembled WGS sequence"/>
</dbReference>
<reference evidence="2 3" key="1">
    <citation type="journal article" date="2024" name="Int. J. Syst. Evol. Microbiol.">
        <title>Virgibacillus tibetensis sp. nov., isolated from salt lake on the Tibetan Plateau of China.</title>
        <authorList>
            <person name="Phurbu D."/>
            <person name="Liu Z.-X."/>
            <person name="Wang R."/>
            <person name="Zheng Y.-Y."/>
            <person name="Liu H.-C."/>
            <person name="Zhou Y.-G."/>
            <person name="Yu Y.-J."/>
            <person name="Li A.-H."/>
        </authorList>
    </citation>
    <scope>NUCLEOTIDE SEQUENCE [LARGE SCALE GENOMIC DNA]</scope>
    <source>
        <strain evidence="2 3">C22-A2</strain>
    </source>
</reference>
<keyword evidence="1" id="KW-1133">Transmembrane helix</keyword>
<accession>A0ABU6KFW9</accession>
<evidence type="ECO:0000313" key="3">
    <source>
        <dbReference type="Proteomes" id="UP001335737"/>
    </source>
</evidence>
<evidence type="ECO:0008006" key="4">
    <source>
        <dbReference type="Google" id="ProtNLM"/>
    </source>
</evidence>
<proteinExistence type="predicted"/>
<comment type="caution">
    <text evidence="2">The sequence shown here is derived from an EMBL/GenBank/DDBJ whole genome shotgun (WGS) entry which is preliminary data.</text>
</comment>
<evidence type="ECO:0000313" key="2">
    <source>
        <dbReference type="EMBL" id="MEC5424070.1"/>
    </source>
</evidence>
<keyword evidence="3" id="KW-1185">Reference proteome</keyword>
<keyword evidence="1" id="KW-0812">Transmembrane</keyword>
<dbReference type="RefSeq" id="WP_327607634.1">
    <property type="nucleotide sequence ID" value="NZ_JARZFX010000004.1"/>
</dbReference>
<evidence type="ECO:0000256" key="1">
    <source>
        <dbReference type="SAM" id="Phobius"/>
    </source>
</evidence>
<name>A0ABU6KFW9_9BACI</name>
<organism evidence="2 3">
    <name type="scientific">Virgibacillus tibetensis</name>
    <dbReference type="NCBI Taxonomy" id="3042313"/>
    <lineage>
        <taxon>Bacteria</taxon>
        <taxon>Bacillati</taxon>
        <taxon>Bacillota</taxon>
        <taxon>Bacilli</taxon>
        <taxon>Bacillales</taxon>
        <taxon>Bacillaceae</taxon>
        <taxon>Virgibacillus</taxon>
    </lineage>
</organism>